<evidence type="ECO:0000313" key="2">
    <source>
        <dbReference type="Proteomes" id="UP000037035"/>
    </source>
</evidence>
<comment type="caution">
    <text evidence="1">The sequence shown here is derived from an EMBL/GenBank/DDBJ whole genome shotgun (WGS) entry which is preliminary data.</text>
</comment>
<reference evidence="1 2" key="1">
    <citation type="submission" date="2015-08" db="EMBL/GenBank/DDBJ databases">
        <title>Next Generation Sequencing and Analysis of the Genome of Puccinia sorghi L Schw, the Causal Agent of Maize Common Rust.</title>
        <authorList>
            <person name="Rochi L."/>
            <person name="Burguener G."/>
            <person name="Darino M."/>
            <person name="Turjanski A."/>
            <person name="Kreff E."/>
            <person name="Dieguez M.J."/>
            <person name="Sacco F."/>
        </authorList>
    </citation>
    <scope>NUCLEOTIDE SEQUENCE [LARGE SCALE GENOMIC DNA]</scope>
    <source>
        <strain evidence="1 2">RO10H11247</strain>
    </source>
</reference>
<dbReference type="Proteomes" id="UP000037035">
    <property type="component" value="Unassembled WGS sequence"/>
</dbReference>
<dbReference type="OrthoDB" id="913043at2759"/>
<sequence length="153" mass="17833">MPQMVLIEKESKQCGIFECKKLVEFFKADNITRNLYFKYGPNAQLNMDQIHPTILNTTVEAIPILTEENVSPPNRARVYKQFSRIEFNTSNIEKFITEVQDSIMKMEDFGICMYKDIMTYDLFKRIPVRLNNIKQSITHSKNGVERKTVSVGN</sequence>
<proteinExistence type="predicted"/>
<dbReference type="EMBL" id="LAVV01007538">
    <property type="protein sequence ID" value="KNZ55610.1"/>
    <property type="molecule type" value="Genomic_DNA"/>
</dbReference>
<protein>
    <submittedName>
        <fullName evidence="1">Uncharacterized protein</fullName>
    </submittedName>
</protein>
<organism evidence="1 2">
    <name type="scientific">Puccinia sorghi</name>
    <dbReference type="NCBI Taxonomy" id="27349"/>
    <lineage>
        <taxon>Eukaryota</taxon>
        <taxon>Fungi</taxon>
        <taxon>Dikarya</taxon>
        <taxon>Basidiomycota</taxon>
        <taxon>Pucciniomycotina</taxon>
        <taxon>Pucciniomycetes</taxon>
        <taxon>Pucciniales</taxon>
        <taxon>Pucciniaceae</taxon>
        <taxon>Puccinia</taxon>
    </lineage>
</organism>
<dbReference type="AlphaFoldDB" id="A0A0L6V656"/>
<name>A0A0L6V656_9BASI</name>
<gene>
    <name evidence="1" type="ORF">VP01_2632g1</name>
</gene>
<keyword evidence="2" id="KW-1185">Reference proteome</keyword>
<accession>A0A0L6V656</accession>
<dbReference type="VEuPathDB" id="FungiDB:VP01_2632g1"/>
<evidence type="ECO:0000313" key="1">
    <source>
        <dbReference type="EMBL" id="KNZ55610.1"/>
    </source>
</evidence>